<dbReference type="AlphaFoldDB" id="A0AAD4BLV6"/>
<gene>
    <name evidence="1" type="ORF">L210DRAFT_971799</name>
</gene>
<name>A0AAD4BLV6_BOLED</name>
<dbReference type="GO" id="GO:0016788">
    <property type="term" value="F:hydrolase activity, acting on ester bonds"/>
    <property type="evidence" value="ECO:0007669"/>
    <property type="project" value="InterPro"/>
</dbReference>
<comment type="caution">
    <text evidence="1">The sequence shown here is derived from an EMBL/GenBank/DDBJ whole genome shotgun (WGS) entry which is preliminary data.</text>
</comment>
<organism evidence="1 2">
    <name type="scientific">Boletus edulis BED1</name>
    <dbReference type="NCBI Taxonomy" id="1328754"/>
    <lineage>
        <taxon>Eukaryota</taxon>
        <taxon>Fungi</taxon>
        <taxon>Dikarya</taxon>
        <taxon>Basidiomycota</taxon>
        <taxon>Agaricomycotina</taxon>
        <taxon>Agaricomycetes</taxon>
        <taxon>Agaricomycetidae</taxon>
        <taxon>Boletales</taxon>
        <taxon>Boletineae</taxon>
        <taxon>Boletaceae</taxon>
        <taxon>Boletoideae</taxon>
        <taxon>Boletus</taxon>
    </lineage>
</organism>
<keyword evidence="2" id="KW-1185">Reference proteome</keyword>
<evidence type="ECO:0000313" key="2">
    <source>
        <dbReference type="Proteomes" id="UP001194468"/>
    </source>
</evidence>
<dbReference type="InterPro" id="IPR008947">
    <property type="entry name" value="PLipase_C/P1_nuclease_dom_sf"/>
</dbReference>
<dbReference type="Gene3D" id="1.10.575.10">
    <property type="entry name" value="P1 Nuclease"/>
    <property type="match status" value="1"/>
</dbReference>
<reference evidence="1" key="2">
    <citation type="journal article" date="2020" name="Nat. Commun.">
        <title>Large-scale genome sequencing of mycorrhizal fungi provides insights into the early evolution of symbiotic traits.</title>
        <authorList>
            <person name="Miyauchi S."/>
            <person name="Kiss E."/>
            <person name="Kuo A."/>
            <person name="Drula E."/>
            <person name="Kohler A."/>
            <person name="Sanchez-Garcia M."/>
            <person name="Morin E."/>
            <person name="Andreopoulos B."/>
            <person name="Barry K.W."/>
            <person name="Bonito G."/>
            <person name="Buee M."/>
            <person name="Carver A."/>
            <person name="Chen C."/>
            <person name="Cichocki N."/>
            <person name="Clum A."/>
            <person name="Culley D."/>
            <person name="Crous P.W."/>
            <person name="Fauchery L."/>
            <person name="Girlanda M."/>
            <person name="Hayes R.D."/>
            <person name="Keri Z."/>
            <person name="LaButti K."/>
            <person name="Lipzen A."/>
            <person name="Lombard V."/>
            <person name="Magnuson J."/>
            <person name="Maillard F."/>
            <person name="Murat C."/>
            <person name="Nolan M."/>
            <person name="Ohm R.A."/>
            <person name="Pangilinan J."/>
            <person name="Pereira M.F."/>
            <person name="Perotto S."/>
            <person name="Peter M."/>
            <person name="Pfister S."/>
            <person name="Riley R."/>
            <person name="Sitrit Y."/>
            <person name="Stielow J.B."/>
            <person name="Szollosi G."/>
            <person name="Zifcakova L."/>
            <person name="Stursova M."/>
            <person name="Spatafora J.W."/>
            <person name="Tedersoo L."/>
            <person name="Vaario L.M."/>
            <person name="Yamada A."/>
            <person name="Yan M."/>
            <person name="Wang P."/>
            <person name="Xu J."/>
            <person name="Bruns T."/>
            <person name="Baldrian P."/>
            <person name="Vilgalys R."/>
            <person name="Dunand C."/>
            <person name="Henrissat B."/>
            <person name="Grigoriev I.V."/>
            <person name="Hibbett D."/>
            <person name="Nagy L.G."/>
            <person name="Martin F.M."/>
        </authorList>
    </citation>
    <scope>NUCLEOTIDE SEQUENCE</scope>
    <source>
        <strain evidence="1">BED1</strain>
    </source>
</reference>
<proteinExistence type="predicted"/>
<accession>A0AAD4BLV6</accession>
<evidence type="ECO:0000313" key="1">
    <source>
        <dbReference type="EMBL" id="KAF8434607.1"/>
    </source>
</evidence>
<dbReference type="EMBL" id="WHUW01000028">
    <property type="protein sequence ID" value="KAF8434607.1"/>
    <property type="molecule type" value="Genomic_DNA"/>
</dbReference>
<protein>
    <submittedName>
        <fullName evidence="1">Uncharacterized protein</fullName>
    </submittedName>
</protein>
<sequence length="153" mass="17575">MGESGGWRHVRVVLRTSALIFESRGTFLASMDSWSSRGSGQRVRSGTNPAASIVRSQLEDLGQLRVKSWSLREIWLNKRTTSSRRCRRERAEYPCHSQRYAELYTPDYAGIMIKGRWVIEKLLTQAGVRLAAVLNWIFAELDEGEARRAYLRL</sequence>
<reference evidence="1" key="1">
    <citation type="submission" date="2019-10" db="EMBL/GenBank/DDBJ databases">
        <authorList>
            <consortium name="DOE Joint Genome Institute"/>
            <person name="Kuo A."/>
            <person name="Miyauchi S."/>
            <person name="Kiss E."/>
            <person name="Drula E."/>
            <person name="Kohler A."/>
            <person name="Sanchez-Garcia M."/>
            <person name="Andreopoulos B."/>
            <person name="Barry K.W."/>
            <person name="Bonito G."/>
            <person name="Buee M."/>
            <person name="Carver A."/>
            <person name="Chen C."/>
            <person name="Cichocki N."/>
            <person name="Clum A."/>
            <person name="Culley D."/>
            <person name="Crous P.W."/>
            <person name="Fauchery L."/>
            <person name="Girlanda M."/>
            <person name="Hayes R."/>
            <person name="Keri Z."/>
            <person name="LaButti K."/>
            <person name="Lipzen A."/>
            <person name="Lombard V."/>
            <person name="Magnuson J."/>
            <person name="Maillard F."/>
            <person name="Morin E."/>
            <person name="Murat C."/>
            <person name="Nolan M."/>
            <person name="Ohm R."/>
            <person name="Pangilinan J."/>
            <person name="Pereira M."/>
            <person name="Perotto S."/>
            <person name="Peter M."/>
            <person name="Riley R."/>
            <person name="Sitrit Y."/>
            <person name="Stielow B."/>
            <person name="Szollosi G."/>
            <person name="Zifcakova L."/>
            <person name="Stursova M."/>
            <person name="Spatafora J.W."/>
            <person name="Tedersoo L."/>
            <person name="Vaario L.-M."/>
            <person name="Yamada A."/>
            <person name="Yan M."/>
            <person name="Wang P."/>
            <person name="Xu J."/>
            <person name="Bruns T."/>
            <person name="Baldrian P."/>
            <person name="Vilgalys R."/>
            <person name="Henrissat B."/>
            <person name="Grigoriev I.V."/>
            <person name="Hibbett D."/>
            <person name="Nagy L.G."/>
            <person name="Martin F.M."/>
        </authorList>
    </citation>
    <scope>NUCLEOTIDE SEQUENCE</scope>
    <source>
        <strain evidence="1">BED1</strain>
    </source>
</reference>
<dbReference type="Proteomes" id="UP001194468">
    <property type="component" value="Unassembled WGS sequence"/>
</dbReference>